<protein>
    <submittedName>
        <fullName evidence="2">Uncharacterized protein</fullName>
    </submittedName>
</protein>
<keyword evidence="3" id="KW-1185">Reference proteome</keyword>
<sequence length="95" mass="9693">MLPKIYLFLFAASSAFAAPTDDSTSKAALEKRCVQPGGKSFAVQYSSTRLSSTGSKLTMDWQSNASGAARIAAIISLAVTAPIPGSGYAGSGIAM</sequence>
<dbReference type="AlphaFoldDB" id="A0A6A5S5E9"/>
<gene>
    <name evidence="2" type="ORF">EJ02DRAFT_429205</name>
</gene>
<proteinExistence type="predicted"/>
<accession>A0A6A5S5E9</accession>
<organism evidence="2 3">
    <name type="scientific">Clathrospora elynae</name>
    <dbReference type="NCBI Taxonomy" id="706981"/>
    <lineage>
        <taxon>Eukaryota</taxon>
        <taxon>Fungi</taxon>
        <taxon>Dikarya</taxon>
        <taxon>Ascomycota</taxon>
        <taxon>Pezizomycotina</taxon>
        <taxon>Dothideomycetes</taxon>
        <taxon>Pleosporomycetidae</taxon>
        <taxon>Pleosporales</taxon>
        <taxon>Diademaceae</taxon>
        <taxon>Clathrospora</taxon>
    </lineage>
</organism>
<name>A0A6A5S5E9_9PLEO</name>
<evidence type="ECO:0000313" key="2">
    <source>
        <dbReference type="EMBL" id="KAF1934598.1"/>
    </source>
</evidence>
<feature type="chain" id="PRO_5025416471" evidence="1">
    <location>
        <begin position="18"/>
        <end position="95"/>
    </location>
</feature>
<evidence type="ECO:0000313" key="3">
    <source>
        <dbReference type="Proteomes" id="UP000800038"/>
    </source>
</evidence>
<reference evidence="2" key="1">
    <citation type="journal article" date="2020" name="Stud. Mycol.">
        <title>101 Dothideomycetes genomes: a test case for predicting lifestyles and emergence of pathogens.</title>
        <authorList>
            <person name="Haridas S."/>
            <person name="Albert R."/>
            <person name="Binder M."/>
            <person name="Bloem J."/>
            <person name="Labutti K."/>
            <person name="Salamov A."/>
            <person name="Andreopoulos B."/>
            <person name="Baker S."/>
            <person name="Barry K."/>
            <person name="Bills G."/>
            <person name="Bluhm B."/>
            <person name="Cannon C."/>
            <person name="Castanera R."/>
            <person name="Culley D."/>
            <person name="Daum C."/>
            <person name="Ezra D."/>
            <person name="Gonzalez J."/>
            <person name="Henrissat B."/>
            <person name="Kuo A."/>
            <person name="Liang C."/>
            <person name="Lipzen A."/>
            <person name="Lutzoni F."/>
            <person name="Magnuson J."/>
            <person name="Mondo S."/>
            <person name="Nolan M."/>
            <person name="Ohm R."/>
            <person name="Pangilinan J."/>
            <person name="Park H.-J."/>
            <person name="Ramirez L."/>
            <person name="Alfaro M."/>
            <person name="Sun H."/>
            <person name="Tritt A."/>
            <person name="Yoshinaga Y."/>
            <person name="Zwiers L.-H."/>
            <person name="Turgeon B."/>
            <person name="Goodwin S."/>
            <person name="Spatafora J."/>
            <person name="Crous P."/>
            <person name="Grigoriev I."/>
        </authorList>
    </citation>
    <scope>NUCLEOTIDE SEQUENCE</scope>
    <source>
        <strain evidence="2">CBS 161.51</strain>
    </source>
</reference>
<keyword evidence="1" id="KW-0732">Signal</keyword>
<dbReference type="Proteomes" id="UP000800038">
    <property type="component" value="Unassembled WGS sequence"/>
</dbReference>
<dbReference type="EMBL" id="ML976443">
    <property type="protein sequence ID" value="KAF1934598.1"/>
    <property type="molecule type" value="Genomic_DNA"/>
</dbReference>
<evidence type="ECO:0000256" key="1">
    <source>
        <dbReference type="SAM" id="SignalP"/>
    </source>
</evidence>
<feature type="signal peptide" evidence="1">
    <location>
        <begin position="1"/>
        <end position="17"/>
    </location>
</feature>